<name>A0A437Q4M8_9GAMM</name>
<feature type="chain" id="PRO_5019110185" description="Lipoprotein" evidence="1">
    <location>
        <begin position="19"/>
        <end position="181"/>
    </location>
</feature>
<dbReference type="RefSeq" id="WP_127695557.1">
    <property type="nucleotide sequence ID" value="NZ_SACQ01000009.1"/>
</dbReference>
<evidence type="ECO:0008006" key="4">
    <source>
        <dbReference type="Google" id="ProtNLM"/>
    </source>
</evidence>
<keyword evidence="1" id="KW-0732">Signal</keyword>
<comment type="caution">
    <text evidence="2">The sequence shown here is derived from an EMBL/GenBank/DDBJ whole genome shotgun (WGS) entry which is preliminary data.</text>
</comment>
<evidence type="ECO:0000256" key="1">
    <source>
        <dbReference type="SAM" id="SignalP"/>
    </source>
</evidence>
<dbReference type="AlphaFoldDB" id="A0A437Q4M8"/>
<keyword evidence="3" id="KW-1185">Reference proteome</keyword>
<gene>
    <name evidence="2" type="ORF">EOE65_15940</name>
</gene>
<proteinExistence type="predicted"/>
<sequence length="181" mass="19437">MNRNVKLASGLLAALALAGCQSNQVIEGALNGALGSVASSTGILGKGTGTSTRNDDFLSPGHARNNCRYHFDNKCAADFGKLAVTHQRNREGVTLVRYGNLIEGASGGMLKESRVSEQMFPYIDGGFIAFERNIYISKKARGVRPGKYYFKGQYGNQDPQLAVGDITIKPGVTNLINVTYD</sequence>
<accession>A0A437Q4M8</accession>
<dbReference type="PROSITE" id="PS51257">
    <property type="entry name" value="PROKAR_LIPOPROTEIN"/>
    <property type="match status" value="1"/>
</dbReference>
<dbReference type="EMBL" id="SACQ01000009">
    <property type="protein sequence ID" value="RVU29432.1"/>
    <property type="molecule type" value="Genomic_DNA"/>
</dbReference>
<protein>
    <recommendedName>
        <fullName evidence="4">Lipoprotein</fullName>
    </recommendedName>
</protein>
<feature type="signal peptide" evidence="1">
    <location>
        <begin position="1"/>
        <end position="18"/>
    </location>
</feature>
<organism evidence="2 3">
    <name type="scientific">Neptunomonas marina</name>
    <dbReference type="NCBI Taxonomy" id="1815562"/>
    <lineage>
        <taxon>Bacteria</taxon>
        <taxon>Pseudomonadati</taxon>
        <taxon>Pseudomonadota</taxon>
        <taxon>Gammaproteobacteria</taxon>
        <taxon>Oceanospirillales</taxon>
        <taxon>Oceanospirillaceae</taxon>
        <taxon>Neptunomonas</taxon>
    </lineage>
</organism>
<dbReference type="Proteomes" id="UP000282818">
    <property type="component" value="Unassembled WGS sequence"/>
</dbReference>
<evidence type="ECO:0000313" key="2">
    <source>
        <dbReference type="EMBL" id="RVU29432.1"/>
    </source>
</evidence>
<reference evidence="2 3" key="1">
    <citation type="submission" date="2019-01" db="EMBL/GenBank/DDBJ databases">
        <authorList>
            <person name="Chen W.-M."/>
        </authorList>
    </citation>
    <scope>NUCLEOTIDE SEQUENCE [LARGE SCALE GENOMIC DNA]</scope>
    <source>
        <strain evidence="2 3">HPM-16</strain>
    </source>
</reference>
<evidence type="ECO:0000313" key="3">
    <source>
        <dbReference type="Proteomes" id="UP000282818"/>
    </source>
</evidence>